<dbReference type="PANTHER" id="PTHR36453">
    <property type="entry name" value="SECRETED PROTEIN-RELATED"/>
    <property type="match status" value="1"/>
</dbReference>
<name>A0ABT6YC60_9BACT</name>
<protein>
    <submittedName>
        <fullName evidence="3">Right-handed parallel beta-helix repeat-containing protein</fullName>
    </submittedName>
</protein>
<dbReference type="RefSeq" id="WP_283345655.1">
    <property type="nucleotide sequence ID" value="NZ_JASHIF010000018.1"/>
</dbReference>
<dbReference type="Gene3D" id="3.30.70.100">
    <property type="match status" value="1"/>
</dbReference>
<comment type="caution">
    <text evidence="3">The sequence shown here is derived from an EMBL/GenBank/DDBJ whole genome shotgun (WGS) entry which is preliminary data.</text>
</comment>
<gene>
    <name evidence="3" type="ORF">QM524_18245</name>
</gene>
<keyword evidence="1" id="KW-0732">Signal</keyword>
<accession>A0ABT6YC60</accession>
<dbReference type="InterPro" id="IPR006626">
    <property type="entry name" value="PbH1"/>
</dbReference>
<proteinExistence type="predicted"/>
<dbReference type="SUPFAM" id="SSF51126">
    <property type="entry name" value="Pectin lyase-like"/>
    <property type="match status" value="1"/>
</dbReference>
<evidence type="ECO:0000313" key="3">
    <source>
        <dbReference type="EMBL" id="MDI9861164.1"/>
    </source>
</evidence>
<dbReference type="InterPro" id="IPR048482">
    <property type="entry name" value="GH141_ins"/>
</dbReference>
<reference evidence="3 4" key="1">
    <citation type="submission" date="2023-05" db="EMBL/GenBank/DDBJ databases">
        <title>Novel species of genus Flectobacillus isolated from stream in China.</title>
        <authorList>
            <person name="Lu H."/>
        </authorList>
    </citation>
    <scope>NUCLEOTIDE SEQUENCE [LARGE SCALE GENOMIC DNA]</scope>
    <source>
        <strain evidence="3 4">KCTC 42575</strain>
    </source>
</reference>
<dbReference type="EMBL" id="JASHIF010000018">
    <property type="protein sequence ID" value="MDI9861164.1"/>
    <property type="molecule type" value="Genomic_DNA"/>
</dbReference>
<dbReference type="Pfam" id="PF21231">
    <property type="entry name" value="GH141_M"/>
    <property type="match status" value="1"/>
</dbReference>
<keyword evidence="4" id="KW-1185">Reference proteome</keyword>
<dbReference type="Proteomes" id="UP001236507">
    <property type="component" value="Unassembled WGS sequence"/>
</dbReference>
<evidence type="ECO:0000259" key="2">
    <source>
        <dbReference type="Pfam" id="PF21231"/>
    </source>
</evidence>
<organism evidence="3 4">
    <name type="scientific">Flectobacillus roseus</name>
    <dbReference type="NCBI Taxonomy" id="502259"/>
    <lineage>
        <taxon>Bacteria</taxon>
        <taxon>Pseudomonadati</taxon>
        <taxon>Bacteroidota</taxon>
        <taxon>Cytophagia</taxon>
        <taxon>Cytophagales</taxon>
        <taxon>Flectobacillaceae</taxon>
        <taxon>Flectobacillus</taxon>
    </lineage>
</organism>
<sequence length="841" mass="95629">MKNSTGKIFLLLCCTFFVLCSNCFGQISEVWVSSTGSDSNIGTKEQPLASPSMALRKVRELRRLHQTDPSKSVHIYLSSGKYFLEEPINIRPEDSGISNNPTILEAAPQAQVSISGGKAIINWKLLKENLLFLPQKAKGKIWVADLPEGMQLGVRQLWVNGKKATRAKNTTGIEMHRILSWNKKEQTCWIPAPKEAHLEQAKGLEFFIHQWWEIAQLRVKKIDVQGDSAKLTFFHPESRIQSEHPWPAPWISKETGNSAFYLCNALQFLDEAGEYYCDPVAQRIYYFPFANENMLQSEVIASHLETLVRIEGTPEKPVQHFHIQNINFEHTAYWRPATHGHVAHQTGMPMTDAYKLKIAGTPEKQTLENQAWIIRPMAAVSINHSQNIHIQNCQFTHTASTGLDLYKGVSQSSVTGNVFKDLGGNGILVGNFSDEATEIHLPYNPTDLREVSHHIQISNNLITDATNEDWGSVGIGVGFAHDIQITHNDISNVHYSGISVGWGWTRHVTVLKNNLVKANKIRLYGKNMYDVAGIYTLSAQPNTQIIENVIDSIYRAPYAHIPSHWFYLYTDEGSSFMTIRENWTASTKYLQNANGPANTWENNGPSVADSIYQKAGLEPQFQSLLRFANPYDARYDINIEKPVIVELVSAQGKTLDREKLKIILGKSKISTSSVYQWQNHTVIFDKVQDVYLLQDRLKNAFPEVKIKTYHDLFYEFNREKCGEKKKEGAWKHILLTANMVADPSKQKAYLDAHATQFEKWPEVSKGFCKADFQQLLLFKNGRQLMLVISIPAEADFEKLNPRTTLDNPRVNDWNKAMKDYQEGLEDAPKDDTWEFLKPLEF</sequence>
<dbReference type="InterPro" id="IPR012334">
    <property type="entry name" value="Pectin_lyas_fold"/>
</dbReference>
<dbReference type="SMART" id="SM00710">
    <property type="entry name" value="PbH1"/>
    <property type="match status" value="4"/>
</dbReference>
<dbReference type="InterPro" id="IPR008000">
    <property type="entry name" value="Rham/fucose_mutarotase"/>
</dbReference>
<feature type="domain" description="GH141-like insertion" evidence="2">
    <location>
        <begin position="139"/>
        <end position="288"/>
    </location>
</feature>
<evidence type="ECO:0000256" key="1">
    <source>
        <dbReference type="SAM" id="SignalP"/>
    </source>
</evidence>
<dbReference type="InterPro" id="IPR011008">
    <property type="entry name" value="Dimeric_a/b-barrel"/>
</dbReference>
<dbReference type="SUPFAM" id="SSF54909">
    <property type="entry name" value="Dimeric alpha+beta barrel"/>
    <property type="match status" value="1"/>
</dbReference>
<dbReference type="InterPro" id="IPR011050">
    <property type="entry name" value="Pectin_lyase_fold/virulence"/>
</dbReference>
<dbReference type="Pfam" id="PF05336">
    <property type="entry name" value="rhaM"/>
    <property type="match status" value="1"/>
</dbReference>
<feature type="chain" id="PRO_5047217037" evidence="1">
    <location>
        <begin position="26"/>
        <end position="841"/>
    </location>
</feature>
<evidence type="ECO:0000313" key="4">
    <source>
        <dbReference type="Proteomes" id="UP001236507"/>
    </source>
</evidence>
<feature type="signal peptide" evidence="1">
    <location>
        <begin position="1"/>
        <end position="25"/>
    </location>
</feature>
<dbReference type="PANTHER" id="PTHR36453:SF1">
    <property type="entry name" value="RIGHT HANDED BETA HELIX DOMAIN-CONTAINING PROTEIN"/>
    <property type="match status" value="1"/>
</dbReference>
<dbReference type="Gene3D" id="2.160.20.10">
    <property type="entry name" value="Single-stranded right-handed beta-helix, Pectin lyase-like"/>
    <property type="match status" value="2"/>
</dbReference>